<sequence>MKVMDTETSREKYMEFAGGMKTLVLSTTDENGRPFISYAPFVKMGGKFYIYISRIANHYRHLEERSAVDVMLIADEAESANLFARERARFTCEARNIGEEGNEEIFDQFKQVFSPQLITMLRSLDFSLFELVPSEGRYVVGFGQAYDIDLSADQFQHVAREGHSSSDTKNEAQ</sequence>
<dbReference type="EMBL" id="LIUT01000005">
    <property type="protein sequence ID" value="KOR81978.1"/>
    <property type="molecule type" value="Genomic_DNA"/>
</dbReference>
<gene>
    <name evidence="3" type="ORF">AM231_20635</name>
</gene>
<dbReference type="InterPro" id="IPR011576">
    <property type="entry name" value="Pyridox_Oxase_N"/>
</dbReference>
<evidence type="ECO:0000313" key="3">
    <source>
        <dbReference type="EMBL" id="KOR81978.1"/>
    </source>
</evidence>
<keyword evidence="1" id="KW-0560">Oxidoreductase</keyword>
<dbReference type="GO" id="GO:0016627">
    <property type="term" value="F:oxidoreductase activity, acting on the CH-CH group of donors"/>
    <property type="evidence" value="ECO:0007669"/>
    <property type="project" value="TreeGrafter"/>
</dbReference>
<comment type="caution">
    <text evidence="3">The sequence shown here is derived from an EMBL/GenBank/DDBJ whole genome shotgun (WGS) entry which is preliminary data.</text>
</comment>
<dbReference type="Gene3D" id="2.30.110.10">
    <property type="entry name" value="Electron Transport, Fmn-binding Protein, Chain A"/>
    <property type="match status" value="1"/>
</dbReference>
<dbReference type="PANTHER" id="PTHR35176:SF6">
    <property type="entry name" value="HEME OXYGENASE HI_0854-RELATED"/>
    <property type="match status" value="1"/>
</dbReference>
<accession>A0A0M1NI93</accession>
<feature type="domain" description="Pyridoxamine 5'-phosphate oxidase N-terminal" evidence="2">
    <location>
        <begin position="11"/>
        <end position="139"/>
    </location>
</feature>
<keyword evidence="4" id="KW-1185">Reference proteome</keyword>
<dbReference type="GO" id="GO:0005829">
    <property type="term" value="C:cytosol"/>
    <property type="evidence" value="ECO:0007669"/>
    <property type="project" value="TreeGrafter"/>
</dbReference>
<evidence type="ECO:0000313" key="4">
    <source>
        <dbReference type="Proteomes" id="UP000036932"/>
    </source>
</evidence>
<reference evidence="4" key="1">
    <citation type="submission" date="2015-08" db="EMBL/GenBank/DDBJ databases">
        <title>Genome sequencing project for genomic taxonomy and phylogenomics of Bacillus-like bacteria.</title>
        <authorList>
            <person name="Liu B."/>
            <person name="Wang J."/>
            <person name="Zhu Y."/>
            <person name="Liu G."/>
            <person name="Chen Q."/>
            <person name="Chen Z."/>
            <person name="Lan J."/>
            <person name="Che J."/>
            <person name="Ge C."/>
            <person name="Shi H."/>
            <person name="Pan Z."/>
            <person name="Liu X."/>
        </authorList>
    </citation>
    <scope>NUCLEOTIDE SEQUENCE [LARGE SCALE GENOMIC DNA]</scope>
    <source>
        <strain evidence="4">FJAT-22460</strain>
    </source>
</reference>
<dbReference type="GO" id="GO:0070967">
    <property type="term" value="F:coenzyme F420 binding"/>
    <property type="evidence" value="ECO:0007669"/>
    <property type="project" value="TreeGrafter"/>
</dbReference>
<evidence type="ECO:0000256" key="1">
    <source>
        <dbReference type="ARBA" id="ARBA00023002"/>
    </source>
</evidence>
<dbReference type="PANTHER" id="PTHR35176">
    <property type="entry name" value="HEME OXYGENASE HI_0854-RELATED"/>
    <property type="match status" value="1"/>
</dbReference>
<dbReference type="AlphaFoldDB" id="A0A0M1NI93"/>
<proteinExistence type="predicted"/>
<protein>
    <submittedName>
        <fullName evidence="3">Heme iron utilization protein</fullName>
    </submittedName>
</protein>
<dbReference type="PIRSF" id="PIRSF004633">
    <property type="entry name" value="UCP_PLP_oxd"/>
    <property type="match status" value="1"/>
</dbReference>
<dbReference type="InterPro" id="IPR052019">
    <property type="entry name" value="F420H2_bilvrd_red/Heme_oxyg"/>
</dbReference>
<dbReference type="InterPro" id="IPR012349">
    <property type="entry name" value="Split_barrel_FMN-bd"/>
</dbReference>
<dbReference type="RefSeq" id="WP_054404311.1">
    <property type="nucleotide sequence ID" value="NZ_LIUT01000005.1"/>
</dbReference>
<evidence type="ECO:0000259" key="2">
    <source>
        <dbReference type="Pfam" id="PF01243"/>
    </source>
</evidence>
<dbReference type="PATRIC" id="fig|1705565.3.peg.42"/>
<dbReference type="Proteomes" id="UP000036932">
    <property type="component" value="Unassembled WGS sequence"/>
</dbReference>
<dbReference type="SUPFAM" id="SSF50475">
    <property type="entry name" value="FMN-binding split barrel"/>
    <property type="match status" value="1"/>
</dbReference>
<name>A0A0M1NI93_9BACL</name>
<organism evidence="3 4">
    <name type="scientific">Paenibacillus solani</name>
    <dbReference type="NCBI Taxonomy" id="1705565"/>
    <lineage>
        <taxon>Bacteria</taxon>
        <taxon>Bacillati</taxon>
        <taxon>Bacillota</taxon>
        <taxon>Bacilli</taxon>
        <taxon>Bacillales</taxon>
        <taxon>Paenibacillaceae</taxon>
        <taxon>Paenibacillus</taxon>
    </lineage>
</organism>
<dbReference type="InterPro" id="IPR014419">
    <property type="entry name" value="HutZ"/>
</dbReference>
<dbReference type="Pfam" id="PF01243">
    <property type="entry name" value="PNPOx_N"/>
    <property type="match status" value="1"/>
</dbReference>
<dbReference type="OrthoDB" id="5345368at2"/>